<reference evidence="7" key="1">
    <citation type="journal article" date="2014" name="Nat. Genet.">
        <title>A reference genome for common bean and genome-wide analysis of dual domestications.</title>
        <authorList>
            <person name="Schmutz J."/>
            <person name="McClean P.E."/>
            <person name="Mamidi S."/>
            <person name="Wu G.A."/>
            <person name="Cannon S.B."/>
            <person name="Grimwood J."/>
            <person name="Jenkins J."/>
            <person name="Shu S."/>
            <person name="Song Q."/>
            <person name="Chavarro C."/>
            <person name="Torres-Torres M."/>
            <person name="Geffroy V."/>
            <person name="Moghaddam S.M."/>
            <person name="Gao D."/>
            <person name="Abernathy B."/>
            <person name="Barry K."/>
            <person name="Blair M."/>
            <person name="Brick M.A."/>
            <person name="Chovatia M."/>
            <person name="Gepts P."/>
            <person name="Goodstein D.M."/>
            <person name="Gonzales M."/>
            <person name="Hellsten U."/>
            <person name="Hyten D.L."/>
            <person name="Jia G."/>
            <person name="Kelly J.D."/>
            <person name="Kudrna D."/>
            <person name="Lee R."/>
            <person name="Richard M.M."/>
            <person name="Miklas P.N."/>
            <person name="Osorno J.M."/>
            <person name="Rodrigues J."/>
            <person name="Thareau V."/>
            <person name="Urrea C.A."/>
            <person name="Wang M."/>
            <person name="Yu Y."/>
            <person name="Zhang M."/>
            <person name="Wing R.A."/>
            <person name="Cregan P.B."/>
            <person name="Rokhsar D.S."/>
            <person name="Jackson S.A."/>
        </authorList>
    </citation>
    <scope>NUCLEOTIDE SEQUENCE [LARGE SCALE GENOMIC DNA]</scope>
    <source>
        <strain evidence="7">cv. G19833</strain>
    </source>
</reference>
<keyword evidence="3" id="KW-0238">DNA-binding</keyword>
<dbReference type="InterPro" id="IPR015300">
    <property type="entry name" value="DNA-bd_pseudobarrel_sf"/>
</dbReference>
<organism evidence="6 7">
    <name type="scientific">Phaseolus vulgaris</name>
    <name type="common">Kidney bean</name>
    <name type="synonym">French bean</name>
    <dbReference type="NCBI Taxonomy" id="3885"/>
    <lineage>
        <taxon>Eukaryota</taxon>
        <taxon>Viridiplantae</taxon>
        <taxon>Streptophyta</taxon>
        <taxon>Embryophyta</taxon>
        <taxon>Tracheophyta</taxon>
        <taxon>Spermatophyta</taxon>
        <taxon>Magnoliopsida</taxon>
        <taxon>eudicotyledons</taxon>
        <taxon>Gunneridae</taxon>
        <taxon>Pentapetalae</taxon>
        <taxon>rosids</taxon>
        <taxon>fabids</taxon>
        <taxon>Fabales</taxon>
        <taxon>Fabaceae</taxon>
        <taxon>Papilionoideae</taxon>
        <taxon>50 kb inversion clade</taxon>
        <taxon>NPAAA clade</taxon>
        <taxon>indigoferoid/millettioid clade</taxon>
        <taxon>Phaseoleae</taxon>
        <taxon>Phaseolus</taxon>
    </lineage>
</organism>
<keyword evidence="2" id="KW-0805">Transcription regulation</keyword>
<dbReference type="SUPFAM" id="SSF101936">
    <property type="entry name" value="DNA-binding pseudobarrel domain"/>
    <property type="match status" value="1"/>
</dbReference>
<dbReference type="GO" id="GO:0005634">
    <property type="term" value="C:nucleus"/>
    <property type="evidence" value="ECO:0007669"/>
    <property type="project" value="UniProtKB-SubCell"/>
</dbReference>
<sequence>MAVIPEEINGHVDRAFAIEFENELEEEWTLSDSQGNIHIVYYNKDILCPQIVYGWSRLSDFYGFKGDHNILFRYDLPYPFSEYIRRGKFKKVNLHGWLQVVECTIFKSRFPSRSVTLCSGWKQFCRHHSIREDDKIIFECNKKPSSDIRVLLLKTCHYKRLSA</sequence>
<name>V7AM88_PHAVU</name>
<dbReference type="Gene3D" id="2.40.330.10">
    <property type="entry name" value="DNA-binding pseudobarrel domain"/>
    <property type="match status" value="1"/>
</dbReference>
<keyword evidence="7" id="KW-1185">Reference proteome</keyword>
<accession>V7AM88</accession>
<dbReference type="EMBL" id="CM002297">
    <property type="protein sequence ID" value="ESW06707.1"/>
    <property type="molecule type" value="Genomic_DNA"/>
</dbReference>
<dbReference type="Proteomes" id="UP000000226">
    <property type="component" value="Chromosome 10"/>
</dbReference>
<dbReference type="OrthoDB" id="10472342at2759"/>
<evidence type="ECO:0000256" key="2">
    <source>
        <dbReference type="ARBA" id="ARBA00023015"/>
    </source>
</evidence>
<gene>
    <name evidence="6" type="ORF">PHAVU_010G069900g</name>
</gene>
<keyword evidence="4" id="KW-0804">Transcription</keyword>
<evidence type="ECO:0000256" key="3">
    <source>
        <dbReference type="ARBA" id="ARBA00023125"/>
    </source>
</evidence>
<protein>
    <recommendedName>
        <fullName evidence="8">TF-B3 domain-containing protein</fullName>
    </recommendedName>
</protein>
<dbReference type="GO" id="GO:0003677">
    <property type="term" value="F:DNA binding"/>
    <property type="evidence" value="ECO:0007669"/>
    <property type="project" value="UniProtKB-KW"/>
</dbReference>
<evidence type="ECO:0000313" key="6">
    <source>
        <dbReference type="EMBL" id="ESW06707.1"/>
    </source>
</evidence>
<dbReference type="AlphaFoldDB" id="V7AM88"/>
<evidence type="ECO:0000256" key="5">
    <source>
        <dbReference type="ARBA" id="ARBA00023242"/>
    </source>
</evidence>
<dbReference type="Gramene" id="ESW06707">
    <property type="protein sequence ID" value="ESW06707"/>
    <property type="gene ID" value="PHAVU_010G069900g"/>
</dbReference>
<keyword evidence="5" id="KW-0539">Nucleus</keyword>
<comment type="subcellular location">
    <subcellularLocation>
        <location evidence="1">Nucleus</location>
    </subcellularLocation>
</comment>
<proteinExistence type="predicted"/>
<evidence type="ECO:0000313" key="7">
    <source>
        <dbReference type="Proteomes" id="UP000000226"/>
    </source>
</evidence>
<evidence type="ECO:0008006" key="8">
    <source>
        <dbReference type="Google" id="ProtNLM"/>
    </source>
</evidence>
<evidence type="ECO:0000256" key="4">
    <source>
        <dbReference type="ARBA" id="ARBA00023163"/>
    </source>
</evidence>
<evidence type="ECO:0000256" key="1">
    <source>
        <dbReference type="ARBA" id="ARBA00004123"/>
    </source>
</evidence>